<keyword evidence="4" id="KW-0285">Flavoprotein</keyword>
<dbReference type="InterPro" id="IPR008254">
    <property type="entry name" value="Flavodoxin/NO_synth"/>
</dbReference>
<evidence type="ECO:0000256" key="5">
    <source>
        <dbReference type="ARBA" id="ARBA00022643"/>
    </source>
</evidence>
<evidence type="ECO:0000259" key="13">
    <source>
        <dbReference type="PROSITE" id="PS50902"/>
    </source>
</evidence>
<evidence type="ECO:0000313" key="15">
    <source>
        <dbReference type="EMBL" id="CEE00783.1"/>
    </source>
</evidence>
<proteinExistence type="predicted"/>
<keyword evidence="9 15" id="KW-0560">Oxidoreductase</keyword>
<dbReference type="PIRSF" id="PIRSF000207">
    <property type="entry name" value="SiR-FP_CysJ"/>
    <property type="match status" value="1"/>
</dbReference>
<dbReference type="Proteomes" id="UP000040576">
    <property type="component" value="Unassembled WGS sequence"/>
</dbReference>
<keyword evidence="6 12" id="KW-0274">FAD</keyword>
<dbReference type="Gene3D" id="3.40.50.80">
    <property type="entry name" value="Nucleotide-binding domain of ferredoxin-NADP reductase (FNR) module"/>
    <property type="match status" value="1"/>
</dbReference>
<comment type="cofactor">
    <cofactor evidence="12">
        <name>FAD</name>
        <dbReference type="ChEBI" id="CHEBI:57692"/>
    </cofactor>
    <text evidence="12">Binds 1 FAD per subunit.</text>
</comment>
<gene>
    <name evidence="15" type="primary">cysJ</name>
    <name evidence="15" type="ORF">BT1A1_0936</name>
</gene>
<keyword evidence="3" id="KW-0028">Amino-acid biosynthesis</keyword>
<dbReference type="InterPro" id="IPR039261">
    <property type="entry name" value="FNR_nucleotide-bd"/>
</dbReference>
<dbReference type="PROSITE" id="PS51384">
    <property type="entry name" value="FAD_FR"/>
    <property type="match status" value="1"/>
</dbReference>
<organism evidence="15 16">
    <name type="scientific">Caldibacillus thermoamylovorans</name>
    <dbReference type="NCBI Taxonomy" id="35841"/>
    <lineage>
        <taxon>Bacteria</taxon>
        <taxon>Bacillati</taxon>
        <taxon>Bacillota</taxon>
        <taxon>Bacilli</taxon>
        <taxon>Bacillales</taxon>
        <taxon>Bacillaceae</taxon>
        <taxon>Caldibacillus</taxon>
    </lineage>
</organism>
<evidence type="ECO:0000259" key="14">
    <source>
        <dbReference type="PROSITE" id="PS51384"/>
    </source>
</evidence>
<feature type="binding site" evidence="12">
    <location>
        <begin position="538"/>
        <end position="542"/>
    </location>
    <ligand>
        <name>NADP(+)</name>
        <dbReference type="ChEBI" id="CHEBI:58349"/>
    </ligand>
</feature>
<dbReference type="InterPro" id="IPR001094">
    <property type="entry name" value="Flavdoxin-like"/>
</dbReference>
<feature type="binding site" evidence="12">
    <location>
        <begin position="74"/>
        <end position="79"/>
    </location>
    <ligand>
        <name>FMN</name>
        <dbReference type="ChEBI" id="CHEBI:58210"/>
    </ligand>
</feature>
<dbReference type="Gene3D" id="2.40.30.10">
    <property type="entry name" value="Translation factors"/>
    <property type="match status" value="1"/>
</dbReference>
<feature type="binding site" evidence="12">
    <location>
        <position position="612"/>
    </location>
    <ligand>
        <name>FAD</name>
        <dbReference type="ChEBI" id="CHEBI:57692"/>
    </ligand>
</feature>
<evidence type="ECO:0000256" key="9">
    <source>
        <dbReference type="ARBA" id="ARBA00023002"/>
    </source>
</evidence>
<protein>
    <recommendedName>
        <fullName evidence="1">assimilatory sulfite reductase (NADPH)</fullName>
        <ecNumber evidence="1">1.8.1.2</ecNumber>
    </recommendedName>
</protein>
<evidence type="ECO:0000313" key="16">
    <source>
        <dbReference type="Proteomes" id="UP000040576"/>
    </source>
</evidence>
<dbReference type="GO" id="GO:0004783">
    <property type="term" value="F:sulfite reductase (NADPH) activity"/>
    <property type="evidence" value="ECO:0007669"/>
    <property type="project" value="UniProtKB-EC"/>
</dbReference>
<sequence>MQFNVNNSPFNEEQREYLNRLIPTLTEAQKIWLCGFLSFPFIAGHEQSVQVDQTAAPKMEQSIQTREVTVLFGSETGNGQSLASTIVEKLQAKQLPVQSFSMDDFKPQNLKKVQDLLLITSTHGEGEPPENARSFYEFLHSKRAPKLENVRFSVLALGDESYEFFCQTGKDFDKRLEELGGERLYPRVDCDVDFEDPAEQWMSGVVAVLHETSNANASAISVSEKQAAATLLEEKQSVYSKKNPYPAEVLENISLNGRGSNKETRHLVLSLEDSGLTFEPGDSLAILPENDPELVDSLINELGWNPEESMQINEEGDIYSLRKALLSKFEITRLTKSFIQAAAELFHNEELKKLAAPGNEEKVKAYLDGRDLLDFVRDFRPVQLKPVDFIHILRKLPARQYSIASSLKANPDEVHLTISTVRFQAHGRNRKGVCSSQIAERIQPGDMLPIYVDQNPNFKLPSNPDTPIIMIGPGTGVAPFRAFLQEREAEGITGKSWLFFGDQHFSSDFLYQVEWQKWLKNGVLTKMDVAFSRDQAEKVYVQHRMLEKRKEFYQWLEDGAVVYVCGDEKHMARDVHQTILTILEKEGGLTSEQAAVYIDQMRKQKRYQRDVY</sequence>
<reference evidence="15 16" key="1">
    <citation type="submission" date="2014-07" db="EMBL/GenBank/DDBJ databases">
        <authorList>
            <person name="Wibberg Daniel"/>
        </authorList>
    </citation>
    <scope>NUCLEOTIDE SEQUENCE [LARGE SCALE GENOMIC DNA]</scope>
</reference>
<dbReference type="InterPro" id="IPR017927">
    <property type="entry name" value="FAD-bd_FR_type"/>
</dbReference>
<evidence type="ECO:0000256" key="6">
    <source>
        <dbReference type="ARBA" id="ARBA00022827"/>
    </source>
</evidence>
<dbReference type="GO" id="GO:0050660">
    <property type="term" value="F:flavin adenine dinucleotide binding"/>
    <property type="evidence" value="ECO:0007669"/>
    <property type="project" value="InterPro"/>
</dbReference>
<accession>A0A090IWH0</accession>
<dbReference type="InterPro" id="IPR023173">
    <property type="entry name" value="NADPH_Cyt_P450_Rdtase_alpha"/>
</dbReference>
<dbReference type="InterPro" id="IPR010199">
    <property type="entry name" value="CysJ"/>
</dbReference>
<keyword evidence="5 12" id="KW-0288">FMN</keyword>
<dbReference type="GO" id="GO:0016651">
    <property type="term" value="F:oxidoreductase activity, acting on NAD(P)H"/>
    <property type="evidence" value="ECO:0007669"/>
    <property type="project" value="UniProtKB-ARBA"/>
</dbReference>
<dbReference type="AlphaFoldDB" id="A0A090IWH0"/>
<evidence type="ECO:0000256" key="7">
    <source>
        <dbReference type="ARBA" id="ARBA00022857"/>
    </source>
</evidence>
<dbReference type="GO" id="GO:0019344">
    <property type="term" value="P:cysteine biosynthetic process"/>
    <property type="evidence" value="ECO:0007669"/>
    <property type="project" value="UniProtKB-KW"/>
</dbReference>
<dbReference type="PANTHER" id="PTHR19384">
    <property type="entry name" value="NITRIC OXIDE SYNTHASE-RELATED"/>
    <property type="match status" value="1"/>
</dbReference>
<dbReference type="RefSeq" id="WP_034768581.1">
    <property type="nucleotide sequence ID" value="NZ_CCRF01000035.1"/>
</dbReference>
<feature type="binding site" evidence="12">
    <location>
        <begin position="532"/>
        <end position="533"/>
    </location>
    <ligand>
        <name>NADP(+)</name>
        <dbReference type="ChEBI" id="CHEBI:58349"/>
    </ligand>
</feature>
<keyword evidence="10" id="KW-0198">Cysteine biosynthesis</keyword>
<feature type="binding site" evidence="12">
    <location>
        <begin position="157"/>
        <end position="166"/>
    </location>
    <ligand>
        <name>FMN</name>
        <dbReference type="ChEBI" id="CHEBI:58210"/>
    </ligand>
</feature>
<keyword evidence="16" id="KW-1185">Reference proteome</keyword>
<dbReference type="Gene3D" id="1.20.990.10">
    <property type="entry name" value="NADPH-cytochrome p450 Reductase, Chain A, domain 3"/>
    <property type="match status" value="1"/>
</dbReference>
<dbReference type="GO" id="GO:0005829">
    <property type="term" value="C:cytosol"/>
    <property type="evidence" value="ECO:0007669"/>
    <property type="project" value="TreeGrafter"/>
</dbReference>
<feature type="binding site" evidence="12">
    <location>
        <position position="332"/>
    </location>
    <ligand>
        <name>FAD</name>
        <dbReference type="ChEBI" id="CHEBI:57692"/>
    </ligand>
</feature>
<dbReference type="EMBL" id="CCRF01000035">
    <property type="protein sequence ID" value="CEE00783.1"/>
    <property type="molecule type" value="Genomic_DNA"/>
</dbReference>
<dbReference type="EC" id="1.8.1.2" evidence="1"/>
<feature type="domain" description="Flavodoxin-like" evidence="13">
    <location>
        <begin position="68"/>
        <end position="206"/>
    </location>
</feature>
<dbReference type="InterPro" id="IPR017938">
    <property type="entry name" value="Riboflavin_synthase-like_b-brl"/>
</dbReference>
<comment type="cofactor">
    <cofactor evidence="12">
        <name>FMN</name>
        <dbReference type="ChEBI" id="CHEBI:58210"/>
    </cofactor>
    <text evidence="12">Binds 1 FMN per subunit.</text>
</comment>
<feature type="binding site" evidence="12">
    <location>
        <position position="574"/>
    </location>
    <ligand>
        <name>NADP(+)</name>
        <dbReference type="ChEBI" id="CHEBI:58349"/>
    </ligand>
</feature>
<dbReference type="InterPro" id="IPR001433">
    <property type="entry name" value="OxRdtase_FAD/NAD-bd"/>
</dbReference>
<evidence type="ECO:0000256" key="12">
    <source>
        <dbReference type="PIRSR" id="PIRSR000207-1"/>
    </source>
</evidence>
<dbReference type="Pfam" id="PF00175">
    <property type="entry name" value="NAD_binding_1"/>
    <property type="match status" value="1"/>
</dbReference>
<dbReference type="PRINTS" id="PR00371">
    <property type="entry name" value="FPNCR"/>
</dbReference>
<keyword evidence="8" id="KW-0249">Electron transport</keyword>
<name>A0A090IWH0_9BACI</name>
<dbReference type="SUPFAM" id="SSF52218">
    <property type="entry name" value="Flavoproteins"/>
    <property type="match status" value="1"/>
</dbReference>
<evidence type="ECO:0000256" key="10">
    <source>
        <dbReference type="ARBA" id="ARBA00023192"/>
    </source>
</evidence>
<dbReference type="SUPFAM" id="SSF63380">
    <property type="entry name" value="Riboflavin synthase domain-like"/>
    <property type="match status" value="1"/>
</dbReference>
<feature type="domain" description="FAD-binding FR-type" evidence="14">
    <location>
        <begin position="242"/>
        <end position="461"/>
    </location>
</feature>
<dbReference type="PRINTS" id="PR00369">
    <property type="entry name" value="FLAVODOXIN"/>
</dbReference>
<dbReference type="InterPro" id="IPR029039">
    <property type="entry name" value="Flavoprotein-like_sf"/>
</dbReference>
<feature type="binding site" evidence="12">
    <location>
        <begin position="417"/>
        <end position="419"/>
    </location>
    <ligand>
        <name>FAD</name>
        <dbReference type="ChEBI" id="CHEBI:57692"/>
    </ligand>
</feature>
<dbReference type="PANTHER" id="PTHR19384:SF128">
    <property type="entry name" value="NADPH OXIDOREDUCTASE A"/>
    <property type="match status" value="1"/>
</dbReference>
<feature type="binding site" evidence="12">
    <location>
        <begin position="432"/>
        <end position="435"/>
    </location>
    <ligand>
        <name>FAD</name>
        <dbReference type="ChEBI" id="CHEBI:57692"/>
    </ligand>
</feature>
<dbReference type="Gene3D" id="3.40.50.360">
    <property type="match status" value="1"/>
</dbReference>
<feature type="binding site" evidence="12">
    <location>
        <begin position="399"/>
        <end position="402"/>
    </location>
    <ligand>
        <name>FAD</name>
        <dbReference type="ChEBI" id="CHEBI:57692"/>
    </ligand>
</feature>
<evidence type="ECO:0000256" key="2">
    <source>
        <dbReference type="ARBA" id="ARBA00022448"/>
    </source>
</evidence>
<dbReference type="NCBIfam" id="TIGR01931">
    <property type="entry name" value="cysJ"/>
    <property type="match status" value="1"/>
</dbReference>
<dbReference type="InterPro" id="IPR003097">
    <property type="entry name" value="CysJ-like_FAD-binding"/>
</dbReference>
<dbReference type="GO" id="GO:0010181">
    <property type="term" value="F:FMN binding"/>
    <property type="evidence" value="ECO:0007669"/>
    <property type="project" value="InterPro"/>
</dbReference>
<dbReference type="Pfam" id="PF00258">
    <property type="entry name" value="Flavodoxin_1"/>
    <property type="match status" value="1"/>
</dbReference>
<keyword evidence="7 12" id="KW-0521">NADP</keyword>
<dbReference type="CDD" id="cd06199">
    <property type="entry name" value="SiR"/>
    <property type="match status" value="1"/>
</dbReference>
<dbReference type="InterPro" id="IPR001709">
    <property type="entry name" value="Flavoprot_Pyr_Nucl_cyt_Rdtase"/>
</dbReference>
<evidence type="ECO:0000256" key="8">
    <source>
        <dbReference type="ARBA" id="ARBA00022982"/>
    </source>
</evidence>
<dbReference type="PROSITE" id="PS50902">
    <property type="entry name" value="FLAVODOXIN_LIKE"/>
    <property type="match status" value="1"/>
</dbReference>
<dbReference type="SUPFAM" id="SSF52343">
    <property type="entry name" value="Ferredoxin reductase-like, C-terminal NADP-linked domain"/>
    <property type="match status" value="1"/>
</dbReference>
<evidence type="ECO:0000256" key="11">
    <source>
        <dbReference type="ARBA" id="ARBA00052219"/>
    </source>
</evidence>
<keyword evidence="2" id="KW-0813">Transport</keyword>
<evidence type="ECO:0000256" key="4">
    <source>
        <dbReference type="ARBA" id="ARBA00022630"/>
    </source>
</evidence>
<dbReference type="FunFam" id="3.40.50.80:FF:000001">
    <property type="entry name" value="NADPH--cytochrome P450 reductase 1"/>
    <property type="match status" value="1"/>
</dbReference>
<dbReference type="Pfam" id="PF00667">
    <property type="entry name" value="FAD_binding_1"/>
    <property type="match status" value="1"/>
</dbReference>
<evidence type="ECO:0000256" key="1">
    <source>
        <dbReference type="ARBA" id="ARBA00012604"/>
    </source>
</evidence>
<evidence type="ECO:0000256" key="3">
    <source>
        <dbReference type="ARBA" id="ARBA00022605"/>
    </source>
</evidence>
<comment type="catalytic activity">
    <reaction evidence="11">
        <text>hydrogen sulfide + 3 NADP(+) + 3 H2O = sulfite + 3 NADPH + 4 H(+)</text>
        <dbReference type="Rhea" id="RHEA:13801"/>
        <dbReference type="ChEBI" id="CHEBI:15377"/>
        <dbReference type="ChEBI" id="CHEBI:15378"/>
        <dbReference type="ChEBI" id="CHEBI:17359"/>
        <dbReference type="ChEBI" id="CHEBI:29919"/>
        <dbReference type="ChEBI" id="CHEBI:57783"/>
        <dbReference type="ChEBI" id="CHEBI:58349"/>
        <dbReference type="EC" id="1.8.1.2"/>
    </reaction>
</comment>
<feature type="binding site" evidence="12">
    <location>
        <begin position="121"/>
        <end position="124"/>
    </location>
    <ligand>
        <name>FMN</name>
        <dbReference type="ChEBI" id="CHEBI:58210"/>
    </ligand>
</feature>